<proteinExistence type="predicted"/>
<accession>A0A3A4R2J1</accession>
<comment type="caution">
    <text evidence="1">The sequence shown here is derived from an EMBL/GenBank/DDBJ whole genome shotgun (WGS) entry which is preliminary data.</text>
</comment>
<dbReference type="SUPFAM" id="SSF100950">
    <property type="entry name" value="NagB/RpiA/CoA transferase-like"/>
    <property type="match status" value="1"/>
</dbReference>
<dbReference type="EMBL" id="QZJZ01000031">
    <property type="protein sequence ID" value="RJP60324.1"/>
    <property type="molecule type" value="Genomic_DNA"/>
</dbReference>
<dbReference type="SUPFAM" id="SSF102588">
    <property type="entry name" value="LmbE-like"/>
    <property type="match status" value="1"/>
</dbReference>
<dbReference type="PANTHER" id="PTHR42892">
    <property type="entry name" value="GLUCOSAMINE-6-PHOSPHATE DEAMINASE-LIKE PROTEIN BT_0258-RELATED"/>
    <property type="match status" value="1"/>
</dbReference>
<dbReference type="Proteomes" id="UP000266426">
    <property type="component" value="Unassembled WGS sequence"/>
</dbReference>
<name>A0A3A4R2J1_9BACT</name>
<dbReference type="GO" id="GO:0004342">
    <property type="term" value="F:glucosamine-6-phosphate deaminase activity"/>
    <property type="evidence" value="ECO:0007669"/>
    <property type="project" value="InterPro"/>
</dbReference>
<dbReference type="GO" id="GO:0006044">
    <property type="term" value="P:N-acetylglucosamine metabolic process"/>
    <property type="evidence" value="ECO:0007669"/>
    <property type="project" value="InterPro"/>
</dbReference>
<sequence>MAVTPYDLIYAPAEKIPTIIVDNFPRLGKLSALRFLEWVQVNPGGVISLPTGKTPEHFIKWVQYYLNNWNDKAVCADLENNGIDTKIKPEMGSLHFIQIDEFYPMNPLQHNSFYYYVNKYYIKGFGLDPEKCLLLDCSEIGSTSQYNVLDIFRDKKVDLTLRYRKSRSYIEKLQKNAVALADQFCTEYEAKIRELGGIGFFLGGIGPDGHIGFNVRGSDHFSTTRLTHTNYETEAAAAGDLGGIEVSRGRLVITIGLSTITSNPDATAIIIAAGEAKSGIVADSIHSPLNNTYPASVLQKLPSARFYITHGAATCLTERCYVDYVNDAAPSVEKEYRFVMNIGFDSGKTISELNDQDFKQDRFASALLKKVDHNWKESKERTLKHIKSSLDKGLQVRDNTVFLHTAPHHDDIMLGYLAYIQANIANPTNKHYFSYMTSGFTAVTNSYVASLLRKMLEFLNNGSFNDLLETDYFDAGNSNAKNTEAMMYLDGVARKWVMQMDEAQSRRMLRNAMIVLEDDHIENIKERCEELINYFETQYPGKKDLPYIQKFKGMVREWEADVLWAYFGFTMDSVRHLRLGFYKGDIFTEEPTIDRDVMPILKLLLEVKPNVVTLALDPEGSGPDTHYKVLQAIAHALKLYEEQTGITNIQVLGYRNVWFKYHPCEANMYFPVSIAQLTALEDSFLNSFASQKDASFPSYAFDGPFSGLARKIQVHQYVQIQDLLGEEFFIRNQDPRLRAAHGMLFIKSLTTKELFDLSRQLRKSTEEL</sequence>
<dbReference type="InterPro" id="IPR024078">
    <property type="entry name" value="LmbE-like_dom_sf"/>
</dbReference>
<dbReference type="InterPro" id="IPR037171">
    <property type="entry name" value="NagB/RpiA_transferase-like"/>
</dbReference>
<dbReference type="InterPro" id="IPR018321">
    <property type="entry name" value="Glucosamine6P_isomerase_CS"/>
</dbReference>
<evidence type="ECO:0000313" key="2">
    <source>
        <dbReference type="Proteomes" id="UP000266426"/>
    </source>
</evidence>
<evidence type="ECO:0000313" key="1">
    <source>
        <dbReference type="EMBL" id="RJP60324.1"/>
    </source>
</evidence>
<protein>
    <submittedName>
        <fullName evidence="1">Glucosamine-6-phosphate deaminase</fullName>
    </submittedName>
</protein>
<dbReference type="PROSITE" id="PS01161">
    <property type="entry name" value="GLC_GALNAC_ISOMERASE"/>
    <property type="match status" value="1"/>
</dbReference>
<dbReference type="Gene3D" id="3.40.50.1360">
    <property type="match status" value="1"/>
</dbReference>
<gene>
    <name evidence="1" type="ORF">C4541_04360</name>
</gene>
<organism evidence="1 2">
    <name type="scientific">Candidatus Auribacter fodinae</name>
    <dbReference type="NCBI Taxonomy" id="2093366"/>
    <lineage>
        <taxon>Bacteria</taxon>
        <taxon>Pseudomonadati</taxon>
        <taxon>Candidatus Auribacterota</taxon>
        <taxon>Candidatus Auribacteria</taxon>
        <taxon>Candidatus Auribacterales</taxon>
        <taxon>Candidatus Auribacteraceae</taxon>
        <taxon>Candidatus Auribacter</taxon>
    </lineage>
</organism>
<dbReference type="InterPro" id="IPR052960">
    <property type="entry name" value="GlcN6P_deaminase-like"/>
</dbReference>
<reference evidence="1 2" key="1">
    <citation type="journal article" date="2017" name="ISME J.">
        <title>Energy and carbon metabolisms in a deep terrestrial subsurface fluid microbial community.</title>
        <authorList>
            <person name="Momper L."/>
            <person name="Jungbluth S.P."/>
            <person name="Lee M.D."/>
            <person name="Amend J.P."/>
        </authorList>
    </citation>
    <scope>NUCLEOTIDE SEQUENCE [LARGE SCALE GENOMIC DNA]</scope>
    <source>
        <strain evidence="1">SURF_26</strain>
    </source>
</reference>
<dbReference type="AlphaFoldDB" id="A0A3A4R2J1"/>
<dbReference type="PANTHER" id="PTHR42892:SF1">
    <property type="entry name" value="GLUCOSAMINE-6-PHOSPHATE ISOMERASE"/>
    <property type="match status" value="1"/>
</dbReference>